<dbReference type="OrthoDB" id="665742at2759"/>
<keyword evidence="2" id="KW-0446">Lipid-binding</keyword>
<dbReference type="SMART" id="SM00499">
    <property type="entry name" value="AAI"/>
    <property type="match status" value="1"/>
</dbReference>
<dbReference type="AlphaFoldDB" id="A0A6A3CHD6"/>
<dbReference type="PANTHER" id="PTHR33214:SF73">
    <property type="entry name" value="BIFUNCTIONAL INHIBITOR_LIPID-TRANSFER PROTEIN_SEED STORAGE 2S ALBUMIN SUPERFAMILY PROTEIN"/>
    <property type="match status" value="1"/>
</dbReference>
<dbReference type="GO" id="GO:0008289">
    <property type="term" value="F:lipid binding"/>
    <property type="evidence" value="ECO:0007669"/>
    <property type="project" value="UniProtKB-KW"/>
</dbReference>
<dbReference type="SUPFAM" id="SSF47699">
    <property type="entry name" value="Bifunctional inhibitor/lipid-transfer protein/seed storage 2S albumin"/>
    <property type="match status" value="1"/>
</dbReference>
<dbReference type="InterPro" id="IPR016140">
    <property type="entry name" value="Bifunc_inhib/LTP/seed_store"/>
</dbReference>
<name>A0A6A3CHD6_HIBSY</name>
<dbReference type="GO" id="GO:0006869">
    <property type="term" value="P:lipid transport"/>
    <property type="evidence" value="ECO:0007669"/>
    <property type="project" value="InterPro"/>
</dbReference>
<reference evidence="5" key="1">
    <citation type="submission" date="2019-09" db="EMBL/GenBank/DDBJ databases">
        <title>Draft genome information of white flower Hibiscus syriacus.</title>
        <authorList>
            <person name="Kim Y.-M."/>
        </authorList>
    </citation>
    <scope>NUCLEOTIDE SEQUENCE [LARGE SCALE GENOMIC DNA]</scope>
    <source>
        <strain evidence="5">YM2019G1</strain>
    </source>
</reference>
<feature type="domain" description="Bifunctional inhibitor/plant lipid transfer protein/seed storage helical" evidence="4">
    <location>
        <begin position="36"/>
        <end position="101"/>
    </location>
</feature>
<keyword evidence="1" id="KW-0813">Transport</keyword>
<dbReference type="InterPro" id="IPR033872">
    <property type="entry name" value="nsLTP2"/>
</dbReference>
<evidence type="ECO:0000313" key="5">
    <source>
        <dbReference type="EMBL" id="KAE8726718.1"/>
    </source>
</evidence>
<protein>
    <submittedName>
        <fullName evidence="5">Non-specific lipid-transfer protein 2</fullName>
    </submittedName>
</protein>
<dbReference type="Pfam" id="PF00234">
    <property type="entry name" value="Tryp_alpha_amyl"/>
    <property type="match status" value="1"/>
</dbReference>
<keyword evidence="6" id="KW-1185">Reference proteome</keyword>
<dbReference type="Gene3D" id="1.10.110.10">
    <property type="entry name" value="Plant lipid-transfer and hydrophobic proteins"/>
    <property type="match status" value="1"/>
</dbReference>
<dbReference type="Proteomes" id="UP000436088">
    <property type="component" value="Unassembled WGS sequence"/>
</dbReference>
<feature type="chain" id="PRO_5025403080" evidence="3">
    <location>
        <begin position="22"/>
        <end position="101"/>
    </location>
</feature>
<dbReference type="PANTHER" id="PTHR33214">
    <property type="entry name" value="BIFUNCTIONAL INHIBITOR/LIPID-TRANSFER PROTEIN/SEED STORAGE 2S ALBUMIN SUPERFAMILY PROTEIN"/>
    <property type="match status" value="1"/>
</dbReference>
<proteinExistence type="predicted"/>
<evidence type="ECO:0000259" key="4">
    <source>
        <dbReference type="SMART" id="SM00499"/>
    </source>
</evidence>
<organism evidence="5 6">
    <name type="scientific">Hibiscus syriacus</name>
    <name type="common">Rose of Sharon</name>
    <dbReference type="NCBI Taxonomy" id="106335"/>
    <lineage>
        <taxon>Eukaryota</taxon>
        <taxon>Viridiplantae</taxon>
        <taxon>Streptophyta</taxon>
        <taxon>Embryophyta</taxon>
        <taxon>Tracheophyta</taxon>
        <taxon>Spermatophyta</taxon>
        <taxon>Magnoliopsida</taxon>
        <taxon>eudicotyledons</taxon>
        <taxon>Gunneridae</taxon>
        <taxon>Pentapetalae</taxon>
        <taxon>rosids</taxon>
        <taxon>malvids</taxon>
        <taxon>Malvales</taxon>
        <taxon>Malvaceae</taxon>
        <taxon>Malvoideae</taxon>
        <taxon>Hibiscus</taxon>
    </lineage>
</organism>
<comment type="caution">
    <text evidence="5">The sequence shown here is derived from an EMBL/GenBank/DDBJ whole genome shotgun (WGS) entry which is preliminary data.</text>
</comment>
<sequence>MEKKHAQVLLVSLCVVALVAAVLFSGEIRMAEAVTCDVSELSPCMEAIMSPKPPSKTCCSKLKEQKPCFCQYLKNPTIKMFVDTPKAKGIASSCGVEYPRC</sequence>
<dbReference type="CDD" id="cd01959">
    <property type="entry name" value="nsLTP2"/>
    <property type="match status" value="1"/>
</dbReference>
<evidence type="ECO:0000256" key="1">
    <source>
        <dbReference type="ARBA" id="ARBA00022448"/>
    </source>
</evidence>
<dbReference type="InterPro" id="IPR036312">
    <property type="entry name" value="Bifun_inhib/LTP/seed_sf"/>
</dbReference>
<dbReference type="EMBL" id="VEPZ02000348">
    <property type="protein sequence ID" value="KAE8726718.1"/>
    <property type="molecule type" value="Genomic_DNA"/>
</dbReference>
<evidence type="ECO:0000313" key="6">
    <source>
        <dbReference type="Proteomes" id="UP000436088"/>
    </source>
</evidence>
<evidence type="ECO:0000256" key="3">
    <source>
        <dbReference type="SAM" id="SignalP"/>
    </source>
</evidence>
<accession>A0A6A3CHD6</accession>
<gene>
    <name evidence="5" type="ORF">F3Y22_tig00006449pilonHSYRG00015</name>
</gene>
<evidence type="ECO:0000256" key="2">
    <source>
        <dbReference type="ARBA" id="ARBA00023121"/>
    </source>
</evidence>
<keyword evidence="3" id="KW-0732">Signal</keyword>
<feature type="signal peptide" evidence="3">
    <location>
        <begin position="1"/>
        <end position="21"/>
    </location>
</feature>